<keyword evidence="1" id="KW-0472">Membrane</keyword>
<dbReference type="Ensembl" id="ENSPPYT00000015256.2">
    <property type="protein sequence ID" value="ENSPPYP00000028572.1"/>
    <property type="gene ID" value="ENSPPYG00000013120.2"/>
</dbReference>
<accession>A0A8I5T4L1</accession>
<evidence type="ECO:0000313" key="2">
    <source>
        <dbReference type="Ensembl" id="ENSPPYP00000028572.1"/>
    </source>
</evidence>
<reference evidence="2" key="2">
    <citation type="submission" date="2025-08" db="UniProtKB">
        <authorList>
            <consortium name="Ensembl"/>
        </authorList>
    </citation>
    <scope>IDENTIFICATION</scope>
</reference>
<reference evidence="2" key="1">
    <citation type="submission" date="2008-02" db="EMBL/GenBank/DDBJ databases">
        <title>A 6x draft sequence assembly of the Pongo pygmaeus abelii genome.</title>
        <authorList>
            <person name="Wilson R.K."/>
            <person name="Mardis E."/>
        </authorList>
    </citation>
    <scope>NUCLEOTIDE SEQUENCE [LARGE SCALE GENOMIC DNA]</scope>
</reference>
<keyword evidence="1" id="KW-1133">Transmembrane helix</keyword>
<dbReference type="AlphaFoldDB" id="A0A8I5T4L1"/>
<sequence>MQKMQPHNVFTLFYAVLQSLFLFVCLFAFINQTQGNVMMSPRPMGREIKTSHPELNL</sequence>
<dbReference type="Proteomes" id="UP000001595">
    <property type="component" value="Chromosome 2B"/>
</dbReference>
<protein>
    <submittedName>
        <fullName evidence="2">Uncharacterized protein</fullName>
    </submittedName>
</protein>
<keyword evidence="3" id="KW-1185">Reference proteome</keyword>
<feature type="transmembrane region" description="Helical" evidence="1">
    <location>
        <begin position="12"/>
        <end position="30"/>
    </location>
</feature>
<evidence type="ECO:0000256" key="1">
    <source>
        <dbReference type="SAM" id="Phobius"/>
    </source>
</evidence>
<evidence type="ECO:0000313" key="3">
    <source>
        <dbReference type="Proteomes" id="UP000001595"/>
    </source>
</evidence>
<keyword evidence="1" id="KW-0812">Transmembrane</keyword>
<proteinExistence type="predicted"/>
<organism evidence="2 3">
    <name type="scientific">Pongo abelii</name>
    <name type="common">Sumatran orangutan</name>
    <name type="synonym">Pongo pygmaeus abelii</name>
    <dbReference type="NCBI Taxonomy" id="9601"/>
    <lineage>
        <taxon>Eukaryota</taxon>
        <taxon>Metazoa</taxon>
        <taxon>Chordata</taxon>
        <taxon>Craniata</taxon>
        <taxon>Vertebrata</taxon>
        <taxon>Euteleostomi</taxon>
        <taxon>Mammalia</taxon>
        <taxon>Eutheria</taxon>
        <taxon>Euarchontoglires</taxon>
        <taxon>Primates</taxon>
        <taxon>Haplorrhini</taxon>
        <taxon>Catarrhini</taxon>
        <taxon>Hominidae</taxon>
        <taxon>Pongo</taxon>
    </lineage>
</organism>
<reference evidence="2" key="3">
    <citation type="submission" date="2025-09" db="UniProtKB">
        <authorList>
            <consortium name="Ensembl"/>
        </authorList>
    </citation>
    <scope>IDENTIFICATION</scope>
</reference>
<name>A0A8I5T4L1_PONAB</name>
<dbReference type="GeneTree" id="ENSGT00910000147537"/>